<gene>
    <name evidence="1" type="ORF">QWM81_05275</name>
</gene>
<name>A0ABT7Z1W1_9ACTN</name>
<protein>
    <submittedName>
        <fullName evidence="1">DUF952 domain-containing protein</fullName>
    </submittedName>
</protein>
<dbReference type="EMBL" id="JAUEPL010000005">
    <property type="protein sequence ID" value="MDN3293458.1"/>
    <property type="molecule type" value="Genomic_DNA"/>
</dbReference>
<evidence type="ECO:0000313" key="2">
    <source>
        <dbReference type="Proteomes" id="UP001174050"/>
    </source>
</evidence>
<proteinExistence type="predicted"/>
<dbReference type="RefSeq" id="WP_290110326.1">
    <property type="nucleotide sequence ID" value="NZ_JAUEPL010000005.1"/>
</dbReference>
<keyword evidence="2" id="KW-1185">Reference proteome</keyword>
<organism evidence="1 2">
    <name type="scientific">Streptomyces ficellus</name>
    <dbReference type="NCBI Taxonomy" id="1977088"/>
    <lineage>
        <taxon>Bacteria</taxon>
        <taxon>Bacillati</taxon>
        <taxon>Actinomycetota</taxon>
        <taxon>Actinomycetes</taxon>
        <taxon>Kitasatosporales</taxon>
        <taxon>Streptomycetaceae</taxon>
        <taxon>Streptomyces</taxon>
    </lineage>
</organism>
<dbReference type="InterPro" id="IPR009297">
    <property type="entry name" value="DUF952"/>
</dbReference>
<evidence type="ECO:0000313" key="1">
    <source>
        <dbReference type="EMBL" id="MDN3293458.1"/>
    </source>
</evidence>
<dbReference type="Pfam" id="PF06108">
    <property type="entry name" value="DUF952"/>
    <property type="match status" value="1"/>
</dbReference>
<reference evidence="1" key="1">
    <citation type="submission" date="2023-06" db="EMBL/GenBank/DDBJ databases">
        <title>WGS-Sequencing of Streptomyces ficellus isolate 21 collected from sand in Gara Djebilet Iron Mine in Algeria.</title>
        <authorList>
            <person name="Zegers G.P."/>
            <person name="Gomez A."/>
            <person name="Gueddou A."/>
            <person name="Zahara A.F."/>
            <person name="Worth M."/>
            <person name="Sevigny J.L."/>
            <person name="Tisa L."/>
        </authorList>
    </citation>
    <scope>NUCLEOTIDE SEQUENCE</scope>
    <source>
        <strain evidence="1">AS11</strain>
    </source>
</reference>
<comment type="caution">
    <text evidence="1">The sequence shown here is derived from an EMBL/GenBank/DDBJ whole genome shotgun (WGS) entry which is preliminary data.</text>
</comment>
<accession>A0ABT7Z1W1</accession>
<dbReference type="Proteomes" id="UP001174050">
    <property type="component" value="Unassembled WGS sequence"/>
</dbReference>
<sequence length="107" mass="11469">MLLHVVPAAEWSADPTAPYRPGSLAAEGFVHCSPDEETALAIADAHYRETAGPLLVLRVDGERLTAEVRREGPYPHVYGPIDRAAVTEVLEVRRDADGRATGLAPLG</sequence>
<dbReference type="Gene3D" id="3.20.170.20">
    <property type="entry name" value="Protein of unknown function DUF952"/>
    <property type="match status" value="1"/>
</dbReference>
<dbReference type="SUPFAM" id="SSF56399">
    <property type="entry name" value="ADP-ribosylation"/>
    <property type="match status" value="1"/>
</dbReference>